<protein>
    <submittedName>
        <fullName evidence="3">Lysophospholipase L1</fullName>
    </submittedName>
</protein>
<keyword evidence="1" id="KW-0732">Signal</keyword>
<accession>A0ABY1NXY1</accession>
<dbReference type="CDD" id="cd00229">
    <property type="entry name" value="SGNH_hydrolase"/>
    <property type="match status" value="1"/>
</dbReference>
<dbReference type="Gene3D" id="3.40.50.1110">
    <property type="entry name" value="SGNH hydrolase"/>
    <property type="match status" value="1"/>
</dbReference>
<reference evidence="3 4" key="1">
    <citation type="submission" date="2017-05" db="EMBL/GenBank/DDBJ databases">
        <authorList>
            <person name="Varghese N."/>
            <person name="Submissions S."/>
        </authorList>
    </citation>
    <scope>NUCLEOTIDE SEQUENCE [LARGE SCALE GENOMIC DNA]</scope>
    <source>
        <strain evidence="3 4">DSM 15949</strain>
    </source>
</reference>
<dbReference type="Pfam" id="PF13472">
    <property type="entry name" value="Lipase_GDSL_2"/>
    <property type="match status" value="1"/>
</dbReference>
<dbReference type="InterPro" id="IPR013830">
    <property type="entry name" value="SGNH_hydro"/>
</dbReference>
<evidence type="ECO:0000256" key="1">
    <source>
        <dbReference type="SAM" id="SignalP"/>
    </source>
</evidence>
<dbReference type="EMBL" id="FXTT01000002">
    <property type="protein sequence ID" value="SMP20594.1"/>
    <property type="molecule type" value="Genomic_DNA"/>
</dbReference>
<dbReference type="RefSeq" id="WP_155190016.1">
    <property type="nucleotide sequence ID" value="NZ_BAAAEA010000003.1"/>
</dbReference>
<evidence type="ECO:0000313" key="3">
    <source>
        <dbReference type="EMBL" id="SMP20594.1"/>
    </source>
</evidence>
<evidence type="ECO:0000313" key="4">
    <source>
        <dbReference type="Proteomes" id="UP001157914"/>
    </source>
</evidence>
<keyword evidence="4" id="KW-1185">Reference proteome</keyword>
<feature type="signal peptide" evidence="1">
    <location>
        <begin position="1"/>
        <end position="20"/>
    </location>
</feature>
<gene>
    <name evidence="3" type="ORF">SAMN06265374_2117</name>
</gene>
<sequence length="214" mass="22402">MIIRSAALALSLLLAAPVQAQDIISIGDSIMYWNGAQSIPAQLSRELGVPVDDRSLAGSQVSTGFWNRRQGLDIRAQLGGDRPDIVVMTGGGNDLGERCGCREGCAEEVDRLLTEDGGGAFGAFLSNVVADGTQVFVLGYPDPPTGGNDFSGCVADLRALADRLDALEGVTLVPAHQAIDPGDMSYYDADRVHPSVKASSVMAKLLADAIKASR</sequence>
<dbReference type="InterPro" id="IPR036514">
    <property type="entry name" value="SGNH_hydro_sf"/>
</dbReference>
<evidence type="ECO:0000259" key="2">
    <source>
        <dbReference type="Pfam" id="PF13472"/>
    </source>
</evidence>
<feature type="chain" id="PRO_5046367192" evidence="1">
    <location>
        <begin position="21"/>
        <end position="214"/>
    </location>
</feature>
<name>A0ABY1NXY1_9HYPH</name>
<feature type="domain" description="SGNH hydrolase-type esterase" evidence="2">
    <location>
        <begin position="26"/>
        <end position="197"/>
    </location>
</feature>
<dbReference type="Proteomes" id="UP001157914">
    <property type="component" value="Unassembled WGS sequence"/>
</dbReference>
<comment type="caution">
    <text evidence="3">The sequence shown here is derived from an EMBL/GenBank/DDBJ whole genome shotgun (WGS) entry which is preliminary data.</text>
</comment>
<dbReference type="SUPFAM" id="SSF52266">
    <property type="entry name" value="SGNH hydrolase"/>
    <property type="match status" value="1"/>
</dbReference>
<proteinExistence type="predicted"/>
<organism evidence="3 4">
    <name type="scientific">Roseibium denhamense</name>
    <dbReference type="NCBI Taxonomy" id="76305"/>
    <lineage>
        <taxon>Bacteria</taxon>
        <taxon>Pseudomonadati</taxon>
        <taxon>Pseudomonadota</taxon>
        <taxon>Alphaproteobacteria</taxon>
        <taxon>Hyphomicrobiales</taxon>
        <taxon>Stappiaceae</taxon>
        <taxon>Roseibium</taxon>
    </lineage>
</organism>